<dbReference type="GO" id="GO:0005524">
    <property type="term" value="F:ATP binding"/>
    <property type="evidence" value="ECO:0007669"/>
    <property type="project" value="UniProtKB-KW"/>
</dbReference>
<dbReference type="EMBL" id="JAAMPC010000016">
    <property type="protein sequence ID" value="KAG2251464.1"/>
    <property type="molecule type" value="Genomic_DNA"/>
</dbReference>
<dbReference type="PRINTS" id="PR00983">
    <property type="entry name" value="TRNASYNTHCYS"/>
</dbReference>
<evidence type="ECO:0000256" key="1">
    <source>
        <dbReference type="ARBA" id="ARBA00001947"/>
    </source>
</evidence>
<accession>A0A8X7PFH3</accession>
<dbReference type="InterPro" id="IPR024909">
    <property type="entry name" value="Cys-tRNA/MSH_ligase"/>
</dbReference>
<keyword evidence="9" id="KW-1185">Reference proteome</keyword>
<feature type="domain" description="tRNA synthetases class I catalytic" evidence="7">
    <location>
        <begin position="21"/>
        <end position="256"/>
    </location>
</feature>
<dbReference type="Pfam" id="PF01406">
    <property type="entry name" value="tRNA-synt_1e"/>
    <property type="match status" value="1"/>
</dbReference>
<keyword evidence="3" id="KW-0479">Metal-binding</keyword>
<comment type="cofactor">
    <cofactor evidence="1">
        <name>Zn(2+)</name>
        <dbReference type="ChEBI" id="CHEBI:29105"/>
    </cofactor>
</comment>
<proteinExistence type="predicted"/>
<reference evidence="8 9" key="1">
    <citation type="submission" date="2020-02" db="EMBL/GenBank/DDBJ databases">
        <authorList>
            <person name="Ma Q."/>
            <person name="Huang Y."/>
            <person name="Song X."/>
            <person name="Pei D."/>
        </authorList>
    </citation>
    <scope>NUCLEOTIDE SEQUENCE [LARGE SCALE GENOMIC DNA]</scope>
    <source>
        <strain evidence="8">Sxm20200214</strain>
        <tissue evidence="8">Leaf</tissue>
    </source>
</reference>
<dbReference type="GO" id="GO:0004817">
    <property type="term" value="F:cysteine-tRNA ligase activity"/>
    <property type="evidence" value="ECO:0007669"/>
    <property type="project" value="TreeGrafter"/>
</dbReference>
<evidence type="ECO:0000256" key="5">
    <source>
        <dbReference type="ARBA" id="ARBA00022833"/>
    </source>
</evidence>
<evidence type="ECO:0000256" key="6">
    <source>
        <dbReference type="ARBA" id="ARBA00022840"/>
    </source>
</evidence>
<name>A0A8X7PFH3_BRACI</name>
<dbReference type="AlphaFoldDB" id="A0A8X7PFH3"/>
<protein>
    <recommendedName>
        <fullName evidence="7">tRNA synthetases class I catalytic domain-containing protein</fullName>
    </recommendedName>
</protein>
<dbReference type="GO" id="GO:0046872">
    <property type="term" value="F:metal ion binding"/>
    <property type="evidence" value="ECO:0007669"/>
    <property type="project" value="UniProtKB-KW"/>
</dbReference>
<organism evidence="8 9">
    <name type="scientific">Brassica carinata</name>
    <name type="common">Ethiopian mustard</name>
    <name type="synonym">Abyssinian cabbage</name>
    <dbReference type="NCBI Taxonomy" id="52824"/>
    <lineage>
        <taxon>Eukaryota</taxon>
        <taxon>Viridiplantae</taxon>
        <taxon>Streptophyta</taxon>
        <taxon>Embryophyta</taxon>
        <taxon>Tracheophyta</taxon>
        <taxon>Spermatophyta</taxon>
        <taxon>Magnoliopsida</taxon>
        <taxon>eudicotyledons</taxon>
        <taxon>Gunneridae</taxon>
        <taxon>Pentapetalae</taxon>
        <taxon>rosids</taxon>
        <taxon>malvids</taxon>
        <taxon>Brassicales</taxon>
        <taxon>Brassicaceae</taxon>
        <taxon>Brassiceae</taxon>
        <taxon>Brassica</taxon>
    </lineage>
</organism>
<evidence type="ECO:0000313" key="9">
    <source>
        <dbReference type="Proteomes" id="UP000886595"/>
    </source>
</evidence>
<dbReference type="PANTHER" id="PTHR10890">
    <property type="entry name" value="CYSTEINYL-TRNA SYNTHETASE"/>
    <property type="match status" value="1"/>
</dbReference>
<dbReference type="Gene3D" id="1.20.120.1910">
    <property type="entry name" value="Cysteine-tRNA ligase, C-terminal anti-codon recognition domain"/>
    <property type="match status" value="2"/>
</dbReference>
<evidence type="ECO:0000256" key="4">
    <source>
        <dbReference type="ARBA" id="ARBA00022741"/>
    </source>
</evidence>
<keyword evidence="4" id="KW-0547">Nucleotide-binding</keyword>
<dbReference type="InterPro" id="IPR014729">
    <property type="entry name" value="Rossmann-like_a/b/a_fold"/>
</dbReference>
<evidence type="ECO:0000259" key="7">
    <source>
        <dbReference type="Pfam" id="PF01406"/>
    </source>
</evidence>
<dbReference type="OrthoDB" id="438179at2759"/>
<comment type="caution">
    <text evidence="8">The sequence shown here is derived from an EMBL/GenBank/DDBJ whole genome shotgun (WGS) entry which is preliminary data.</text>
</comment>
<dbReference type="SUPFAM" id="SSF47323">
    <property type="entry name" value="Anticodon-binding domain of a subclass of class I aminoacyl-tRNA synthetases"/>
    <property type="match status" value="2"/>
</dbReference>
<gene>
    <name evidence="8" type="ORF">Bca52824_081600</name>
</gene>
<evidence type="ECO:0000256" key="3">
    <source>
        <dbReference type="ARBA" id="ARBA00022723"/>
    </source>
</evidence>
<keyword evidence="5" id="KW-0862">Zinc</keyword>
<dbReference type="PANTHER" id="PTHR10890:SF31">
    <property type="entry name" value="CYSTEINE--TRNA LIGASE"/>
    <property type="match status" value="1"/>
</dbReference>
<evidence type="ECO:0000313" key="8">
    <source>
        <dbReference type="EMBL" id="KAG2251464.1"/>
    </source>
</evidence>
<dbReference type="InterPro" id="IPR009080">
    <property type="entry name" value="tRNAsynth_Ia_anticodon-bd"/>
</dbReference>
<evidence type="ECO:0000256" key="2">
    <source>
        <dbReference type="ARBA" id="ARBA00022598"/>
    </source>
</evidence>
<dbReference type="Gene3D" id="3.40.50.620">
    <property type="entry name" value="HUPs"/>
    <property type="match status" value="1"/>
</dbReference>
<dbReference type="GO" id="GO:0006423">
    <property type="term" value="P:cysteinyl-tRNA aminoacylation"/>
    <property type="evidence" value="ECO:0007669"/>
    <property type="project" value="TreeGrafter"/>
</dbReference>
<sequence length="467" mass="53500">MEAEKMEFKLYNTMNHSLRFENFTDVDKKIIERTDKYKEKPLELSNRFCEEYWVDMDALHCLRPTDEQRVSGHIDQIIKMVEKIIENGFGYAVEGGDVFFSVDKLTDYGKLSGQVLEHTRAGERVAVDPRKRNPAYFALWKAAKPDEEEPSWESPWGPRGRPGWHIECSAMSAEYLSPRFDIHGGGADLIFPHHEYENAQTRAACGEDAGVSYWLHNGHVTINDEKMAKSKNNFIPIREITESCHPLALRHFLVTASKLESSSGALYYVYQTLQDLDDALTPYRDVMPEDTEQTAEAKNIVDKLKSEFDAKMADDLNTVHILQGAYQRALEFINASIGELKKMQSYAERMSLLVSLFEIEKAARKVLDVLGLLNDLSCAEILNEMKQKTLTRAGLSEEGFSQKMEERTMARKNKDFKKSFLPKKKKRDFKKSDQIRAELEVRGIKLIDMGNETVWRPCLPSQANSSD</sequence>
<dbReference type="InterPro" id="IPR032678">
    <property type="entry name" value="tRNA-synt_1_cat_dom"/>
</dbReference>
<keyword evidence="2" id="KW-0436">Ligase</keyword>
<dbReference type="SUPFAM" id="SSF52374">
    <property type="entry name" value="Nucleotidylyl transferase"/>
    <property type="match status" value="1"/>
</dbReference>
<dbReference type="GO" id="GO:0005737">
    <property type="term" value="C:cytoplasm"/>
    <property type="evidence" value="ECO:0007669"/>
    <property type="project" value="TreeGrafter"/>
</dbReference>
<dbReference type="Proteomes" id="UP000886595">
    <property type="component" value="Unassembled WGS sequence"/>
</dbReference>
<dbReference type="FunFam" id="3.40.50.620:FF:000451">
    <property type="entry name" value="Cysteine-tRNA ligase-like protein"/>
    <property type="match status" value="1"/>
</dbReference>
<keyword evidence="6" id="KW-0067">ATP-binding</keyword>